<name>A0A2I2FBE9_ASPCN</name>
<dbReference type="RefSeq" id="XP_024671968.1">
    <property type="nucleotide sequence ID" value="XM_024812711.1"/>
</dbReference>
<dbReference type="Proteomes" id="UP000234585">
    <property type="component" value="Unassembled WGS sequence"/>
</dbReference>
<feature type="region of interest" description="Disordered" evidence="1">
    <location>
        <begin position="59"/>
        <end position="84"/>
    </location>
</feature>
<evidence type="ECO:0008006" key="5">
    <source>
        <dbReference type="Google" id="ProtNLM"/>
    </source>
</evidence>
<sequence>MGDDLGRGPSLPVGLIVVVYGWVVFSGFLPFQFVGVPTRYMSSFSTGRIGQMVFLGERERKERKRKKIGRGGGGMEEKVGKQTQ</sequence>
<keyword evidence="2" id="KW-1133">Transmembrane helix</keyword>
<reference evidence="3 4" key="1">
    <citation type="submission" date="2017-12" db="EMBL/GenBank/DDBJ databases">
        <authorList>
            <consortium name="DOE Joint Genome Institute"/>
            <person name="Haridas S."/>
            <person name="Kjaerbolling I."/>
            <person name="Vesth T.C."/>
            <person name="Frisvad J.C."/>
            <person name="Nybo J.L."/>
            <person name="Theobald S."/>
            <person name="Kuo A."/>
            <person name="Bowyer P."/>
            <person name="Matsuda Y."/>
            <person name="Mondo S."/>
            <person name="Lyhne E.K."/>
            <person name="Kogle M.E."/>
            <person name="Clum A."/>
            <person name="Lipzen A."/>
            <person name="Salamov A."/>
            <person name="Ngan C.Y."/>
            <person name="Daum C."/>
            <person name="Chiniquy J."/>
            <person name="Barry K."/>
            <person name="LaButti K."/>
            <person name="Simmons B.A."/>
            <person name="Magnuson J.K."/>
            <person name="Mortensen U.H."/>
            <person name="Larsen T.O."/>
            <person name="Grigoriev I.V."/>
            <person name="Baker S.E."/>
            <person name="Andersen M.R."/>
            <person name="Nordberg H.P."/>
            <person name="Cantor M.N."/>
            <person name="Hua S.X."/>
        </authorList>
    </citation>
    <scope>NUCLEOTIDE SEQUENCE [LARGE SCALE GENOMIC DNA]</scope>
    <source>
        <strain evidence="3 4">CBS 102.13</strain>
    </source>
</reference>
<dbReference type="GeneID" id="36519871"/>
<accession>A0A2I2FBE9</accession>
<proteinExistence type="predicted"/>
<evidence type="ECO:0000256" key="2">
    <source>
        <dbReference type="SAM" id="Phobius"/>
    </source>
</evidence>
<keyword evidence="2" id="KW-0812">Transmembrane</keyword>
<gene>
    <name evidence="3" type="ORF">BDW47DRAFT_106130</name>
</gene>
<protein>
    <recommendedName>
        <fullName evidence="5">Transmembrane protein</fullName>
    </recommendedName>
</protein>
<dbReference type="AlphaFoldDB" id="A0A2I2FBE9"/>
<keyword evidence="2" id="KW-0472">Membrane</keyword>
<evidence type="ECO:0000256" key="1">
    <source>
        <dbReference type="SAM" id="MobiDB-lite"/>
    </source>
</evidence>
<evidence type="ECO:0000313" key="4">
    <source>
        <dbReference type="Proteomes" id="UP000234585"/>
    </source>
</evidence>
<dbReference type="EMBL" id="KZ559139">
    <property type="protein sequence ID" value="PLB37956.1"/>
    <property type="molecule type" value="Genomic_DNA"/>
</dbReference>
<evidence type="ECO:0000313" key="3">
    <source>
        <dbReference type="EMBL" id="PLB37956.1"/>
    </source>
</evidence>
<feature type="compositionally biased region" description="Basic and acidic residues" evidence="1">
    <location>
        <begin position="75"/>
        <end position="84"/>
    </location>
</feature>
<organism evidence="3 4">
    <name type="scientific">Aspergillus candidus</name>
    <dbReference type="NCBI Taxonomy" id="41067"/>
    <lineage>
        <taxon>Eukaryota</taxon>
        <taxon>Fungi</taxon>
        <taxon>Dikarya</taxon>
        <taxon>Ascomycota</taxon>
        <taxon>Pezizomycotina</taxon>
        <taxon>Eurotiomycetes</taxon>
        <taxon>Eurotiomycetidae</taxon>
        <taxon>Eurotiales</taxon>
        <taxon>Aspergillaceae</taxon>
        <taxon>Aspergillus</taxon>
        <taxon>Aspergillus subgen. Circumdati</taxon>
    </lineage>
</organism>
<keyword evidence="4" id="KW-1185">Reference proteome</keyword>
<feature type="transmembrane region" description="Helical" evidence="2">
    <location>
        <begin position="12"/>
        <end position="34"/>
    </location>
</feature>